<accession>A0A1G7A7F8</accession>
<evidence type="ECO:0000259" key="2">
    <source>
        <dbReference type="Pfam" id="PF03050"/>
    </source>
</evidence>
<dbReference type="Pfam" id="PF13817">
    <property type="entry name" value="DDE_Tnp_IS66_C"/>
    <property type="match status" value="1"/>
</dbReference>
<dbReference type="EMBL" id="FMYQ01000033">
    <property type="protein sequence ID" value="SDE10730.1"/>
    <property type="molecule type" value="Genomic_DNA"/>
</dbReference>
<evidence type="ECO:0000313" key="6">
    <source>
        <dbReference type="EMBL" id="SDE10730.1"/>
    </source>
</evidence>
<dbReference type="Pfam" id="PF03050">
    <property type="entry name" value="DDE_Tnp_IS66"/>
    <property type="match status" value="1"/>
</dbReference>
<reference evidence="7" key="1">
    <citation type="submission" date="2016-09" db="EMBL/GenBank/DDBJ databases">
        <authorList>
            <person name="Varghese N."/>
            <person name="Submissions S."/>
        </authorList>
    </citation>
    <scope>NUCLEOTIDE SEQUENCE [LARGE SCALE GENOMIC DNA]</scope>
    <source>
        <strain evidence="7">TNe-862</strain>
    </source>
</reference>
<evidence type="ECO:0000259" key="4">
    <source>
        <dbReference type="Pfam" id="PF13007"/>
    </source>
</evidence>
<evidence type="ECO:0000313" key="7">
    <source>
        <dbReference type="Proteomes" id="UP000198908"/>
    </source>
</evidence>
<protein>
    <submittedName>
        <fullName evidence="6">Transposase</fullName>
    </submittedName>
</protein>
<sequence length="537" mass="60299">MDVEAHMRRVKLPPLLRVPGKLLDMPVSRLPDDIDTLKRMLVAREETIARLLAEISRLKRWQYGRSSERMAALTGQLQLALCDGSLPQQDAVPAPAPEPVSDEPVDTTAPVVPLRRRSREFPAHLPRDTVEHKPQHCDCPECGARLRKLGEDASEMLDYVPGYFRVIRHVRPRLSCSRCAKVVQEAAPSRPIARGMAAAGLLAQVVVAKYADHTPLYRQAGIYRRAGIELDRATLASWVRESAALLQPLADAVGRYVREAQKIHTDDTPVPVLEPGRGKTRTARLWTYVRDDRPAGSRAPPAVWYQYSPDRKGERPRMHLQGWSGILQADAYSGYDALYRDGTIIEAACWAHVRRKFHDLYELERSPVAQEALSRIAALYAVEREVRDRKPEVRQSVRLARALPVAGALKDWLEHTLAQVSVKSGLGKAIRYALGNWPALVRYCEDGRIEIDNNTAERSIRPLVLGRRNYLFAGSDGGGQSAAVIYSLIGTARLNGIEPYVYLRTVFERIADHPINRIDELLPWHLMPVEQPLQQAA</sequence>
<evidence type="ECO:0000259" key="3">
    <source>
        <dbReference type="Pfam" id="PF13005"/>
    </source>
</evidence>
<feature type="domain" description="Transposase TnpC homeodomain" evidence="4">
    <location>
        <begin position="50"/>
        <end position="130"/>
    </location>
</feature>
<feature type="domain" description="Transposase IS66 C-terminal" evidence="5">
    <location>
        <begin position="487"/>
        <end position="524"/>
    </location>
</feature>
<dbReference type="InterPro" id="IPR024474">
    <property type="entry name" value="Znf_dom_IS66"/>
</dbReference>
<dbReference type="PANTHER" id="PTHR33678">
    <property type="entry name" value="BLL1576 PROTEIN"/>
    <property type="match status" value="1"/>
</dbReference>
<dbReference type="AlphaFoldDB" id="A0A1G7A7F8"/>
<feature type="region of interest" description="Disordered" evidence="1">
    <location>
        <begin position="88"/>
        <end position="107"/>
    </location>
</feature>
<dbReference type="Pfam" id="PF13005">
    <property type="entry name" value="zf-IS66"/>
    <property type="match status" value="1"/>
</dbReference>
<dbReference type="Pfam" id="PF13007">
    <property type="entry name" value="LZ_Tnp_IS66"/>
    <property type="match status" value="1"/>
</dbReference>
<feature type="domain" description="Transposase IS66 central" evidence="2">
    <location>
        <begin position="194"/>
        <end position="480"/>
    </location>
</feature>
<dbReference type="STRING" id="416944.SAMN05421548_13311"/>
<dbReference type="Proteomes" id="UP000198908">
    <property type="component" value="Unassembled WGS sequence"/>
</dbReference>
<dbReference type="PANTHER" id="PTHR33678:SF1">
    <property type="entry name" value="BLL1576 PROTEIN"/>
    <property type="match status" value="1"/>
</dbReference>
<organism evidence="6 7">
    <name type="scientific">Paraburkholderia lycopersici</name>
    <dbReference type="NCBI Taxonomy" id="416944"/>
    <lineage>
        <taxon>Bacteria</taxon>
        <taxon>Pseudomonadati</taxon>
        <taxon>Pseudomonadota</taxon>
        <taxon>Betaproteobacteria</taxon>
        <taxon>Burkholderiales</taxon>
        <taxon>Burkholderiaceae</taxon>
        <taxon>Paraburkholderia</taxon>
    </lineage>
</organism>
<name>A0A1G7A7F8_9BURK</name>
<dbReference type="NCBIfam" id="NF033517">
    <property type="entry name" value="transpos_IS66"/>
    <property type="match status" value="1"/>
</dbReference>
<dbReference type="InterPro" id="IPR052344">
    <property type="entry name" value="Transposase-related"/>
</dbReference>
<evidence type="ECO:0000256" key="1">
    <source>
        <dbReference type="SAM" id="MobiDB-lite"/>
    </source>
</evidence>
<dbReference type="InterPro" id="IPR024463">
    <property type="entry name" value="Transposase_TnpC_homeodom"/>
</dbReference>
<keyword evidence="7" id="KW-1185">Reference proteome</keyword>
<proteinExistence type="predicted"/>
<gene>
    <name evidence="6" type="ORF">SAMN05421548_13311</name>
</gene>
<evidence type="ECO:0000259" key="5">
    <source>
        <dbReference type="Pfam" id="PF13817"/>
    </source>
</evidence>
<dbReference type="InterPro" id="IPR039552">
    <property type="entry name" value="IS66_C"/>
</dbReference>
<dbReference type="InterPro" id="IPR004291">
    <property type="entry name" value="Transposase_IS66_central"/>
</dbReference>
<feature type="domain" description="Transposase IS66 zinc-finger binding" evidence="3">
    <location>
        <begin position="137"/>
        <end position="179"/>
    </location>
</feature>